<gene>
    <name evidence="14" type="ORF">BDA96_09G050600</name>
</gene>
<dbReference type="Gene3D" id="3.30.40.10">
    <property type="entry name" value="Zinc/RING finger domain, C3HC4 (zinc finger)"/>
    <property type="match status" value="2"/>
</dbReference>
<dbReference type="SUPFAM" id="SSF57850">
    <property type="entry name" value="RING/U-box"/>
    <property type="match status" value="1"/>
</dbReference>
<keyword evidence="7 10" id="KW-0863">Zinc-finger</keyword>
<comment type="catalytic activity">
    <reaction evidence="1">
        <text>S-ubiquitinyl-[E2 ubiquitin-conjugating enzyme]-L-cysteine + [acceptor protein]-L-lysine = [E2 ubiquitin-conjugating enzyme]-L-cysteine + N(6)-ubiquitinyl-[acceptor protein]-L-lysine.</text>
        <dbReference type="EC" id="2.3.2.27"/>
    </reaction>
</comment>
<accession>A0A921QAM6</accession>
<dbReference type="KEGG" id="sbi:8075993"/>
<dbReference type="Gramene" id="EES17731">
    <property type="protein sequence ID" value="EES17731"/>
    <property type="gene ID" value="SORBI_3009G047400"/>
</dbReference>
<evidence type="ECO:0000259" key="13">
    <source>
        <dbReference type="PROSITE" id="PS51081"/>
    </source>
</evidence>
<protein>
    <recommendedName>
        <fullName evidence="4">RING-type E3 ubiquitin transferase</fullName>
        <ecNumber evidence="4">2.3.2.27</ecNumber>
    </recommendedName>
</protein>
<dbReference type="GO" id="GO:0061630">
    <property type="term" value="F:ubiquitin protein ligase activity"/>
    <property type="evidence" value="ECO:0007669"/>
    <property type="project" value="UniProtKB-EC"/>
</dbReference>
<feature type="region of interest" description="Disordered" evidence="11">
    <location>
        <begin position="1"/>
        <end position="56"/>
    </location>
</feature>
<dbReference type="AlphaFoldDB" id="A0A921QAM6"/>
<reference evidence="14" key="1">
    <citation type="journal article" date="2019" name="BMC Genomics">
        <title>A new reference genome for Sorghum bicolor reveals high levels of sequence similarity between sweet and grain genotypes: implications for the genetics of sugar metabolism.</title>
        <authorList>
            <person name="Cooper E.A."/>
            <person name="Brenton Z.W."/>
            <person name="Flinn B.S."/>
            <person name="Jenkins J."/>
            <person name="Shu S."/>
            <person name="Flowers D."/>
            <person name="Luo F."/>
            <person name="Wang Y."/>
            <person name="Xia P."/>
            <person name="Barry K."/>
            <person name="Daum C."/>
            <person name="Lipzen A."/>
            <person name="Yoshinaga Y."/>
            <person name="Schmutz J."/>
            <person name="Saski C."/>
            <person name="Vermerris W."/>
            <person name="Kresovich S."/>
        </authorList>
    </citation>
    <scope>NUCLEOTIDE SEQUENCE</scope>
</reference>
<dbReference type="CDD" id="cd16571">
    <property type="entry name" value="RING-HC_SIAHs"/>
    <property type="match status" value="1"/>
</dbReference>
<keyword evidence="9" id="KW-0862">Zinc</keyword>
<dbReference type="PANTHER" id="PTHR10315">
    <property type="entry name" value="E3 UBIQUITIN PROTEIN LIGASE SIAH"/>
    <property type="match status" value="1"/>
</dbReference>
<dbReference type="Pfam" id="PF21362">
    <property type="entry name" value="Sina_RING"/>
    <property type="match status" value="1"/>
</dbReference>
<evidence type="ECO:0000256" key="7">
    <source>
        <dbReference type="ARBA" id="ARBA00022771"/>
    </source>
</evidence>
<evidence type="ECO:0000256" key="11">
    <source>
        <dbReference type="SAM" id="MobiDB-lite"/>
    </source>
</evidence>
<evidence type="ECO:0000256" key="3">
    <source>
        <dbReference type="ARBA" id="ARBA00009119"/>
    </source>
</evidence>
<evidence type="ECO:0000256" key="4">
    <source>
        <dbReference type="ARBA" id="ARBA00012483"/>
    </source>
</evidence>
<evidence type="ECO:0000259" key="12">
    <source>
        <dbReference type="PROSITE" id="PS50089"/>
    </source>
</evidence>
<dbReference type="InterPro" id="IPR013010">
    <property type="entry name" value="Znf_SIAH"/>
</dbReference>
<keyword evidence="8" id="KW-0833">Ubl conjugation pathway</keyword>
<reference evidence="14" key="2">
    <citation type="submission" date="2020-10" db="EMBL/GenBank/DDBJ databases">
        <authorList>
            <person name="Cooper E.A."/>
            <person name="Brenton Z.W."/>
            <person name="Flinn B.S."/>
            <person name="Jenkins J."/>
            <person name="Shu S."/>
            <person name="Flowers D."/>
            <person name="Luo F."/>
            <person name="Wang Y."/>
            <person name="Xia P."/>
            <person name="Barry K."/>
            <person name="Daum C."/>
            <person name="Lipzen A."/>
            <person name="Yoshinaga Y."/>
            <person name="Schmutz J."/>
            <person name="Saski C."/>
            <person name="Vermerris W."/>
            <person name="Kresovich S."/>
        </authorList>
    </citation>
    <scope>NUCLEOTIDE SEQUENCE</scope>
</reference>
<evidence type="ECO:0000256" key="5">
    <source>
        <dbReference type="ARBA" id="ARBA00022679"/>
    </source>
</evidence>
<organism evidence="14 15">
    <name type="scientific">Sorghum bicolor</name>
    <name type="common">Sorghum</name>
    <name type="synonym">Sorghum vulgare</name>
    <dbReference type="NCBI Taxonomy" id="4558"/>
    <lineage>
        <taxon>Eukaryota</taxon>
        <taxon>Viridiplantae</taxon>
        <taxon>Streptophyta</taxon>
        <taxon>Embryophyta</taxon>
        <taxon>Tracheophyta</taxon>
        <taxon>Spermatophyta</taxon>
        <taxon>Magnoliopsida</taxon>
        <taxon>Liliopsida</taxon>
        <taxon>Poales</taxon>
        <taxon>Poaceae</taxon>
        <taxon>PACMAD clade</taxon>
        <taxon>Panicoideae</taxon>
        <taxon>Andropogonodae</taxon>
        <taxon>Andropogoneae</taxon>
        <taxon>Sorghinae</taxon>
        <taxon>Sorghum</taxon>
    </lineage>
</organism>
<dbReference type="EMBL" id="CM027688">
    <property type="protein sequence ID" value="KAG0517005.1"/>
    <property type="molecule type" value="Genomic_DNA"/>
</dbReference>
<dbReference type="OMA" id="HCPSEAC"/>
<evidence type="ECO:0000256" key="10">
    <source>
        <dbReference type="PROSITE-ProRule" id="PRU00455"/>
    </source>
</evidence>
<dbReference type="InterPro" id="IPR001841">
    <property type="entry name" value="Znf_RING"/>
</dbReference>
<evidence type="ECO:0000256" key="1">
    <source>
        <dbReference type="ARBA" id="ARBA00000900"/>
    </source>
</evidence>
<name>A0A921QAM6_SORBI</name>
<proteinExistence type="inferred from homology"/>
<dbReference type="GO" id="GO:0008270">
    <property type="term" value="F:zinc ion binding"/>
    <property type="evidence" value="ECO:0007669"/>
    <property type="project" value="UniProtKB-KW"/>
</dbReference>
<evidence type="ECO:0000256" key="2">
    <source>
        <dbReference type="ARBA" id="ARBA00004906"/>
    </source>
</evidence>
<feature type="domain" description="SIAH-type" evidence="13">
    <location>
        <begin position="129"/>
        <end position="187"/>
    </location>
</feature>
<dbReference type="InterPro" id="IPR013083">
    <property type="entry name" value="Znf_RING/FYVE/PHD"/>
</dbReference>
<evidence type="ECO:0000313" key="14">
    <source>
        <dbReference type="EMBL" id="KAG0517005.1"/>
    </source>
</evidence>
<dbReference type="InterPro" id="IPR049548">
    <property type="entry name" value="Sina-like_RING"/>
</dbReference>
<keyword evidence="6" id="KW-0479">Metal-binding</keyword>
<dbReference type="SUPFAM" id="SSF49599">
    <property type="entry name" value="TRAF domain-like"/>
    <property type="match status" value="1"/>
</dbReference>
<dbReference type="Pfam" id="PF21361">
    <property type="entry name" value="Sina_ZnF"/>
    <property type="match status" value="1"/>
</dbReference>
<comment type="caution">
    <text evidence="14">The sequence shown here is derived from an EMBL/GenBank/DDBJ whole genome shotgun (WGS) entry which is preliminary data.</text>
</comment>
<keyword evidence="5" id="KW-0808">Transferase</keyword>
<feature type="domain" description="RING-type" evidence="12">
    <location>
        <begin position="73"/>
        <end position="111"/>
    </location>
</feature>
<dbReference type="Proteomes" id="UP000807115">
    <property type="component" value="Chromosome 9"/>
</dbReference>
<dbReference type="EC" id="2.3.2.27" evidence="4"/>
<dbReference type="OrthoDB" id="615710at2759"/>
<dbReference type="PROSITE" id="PS50089">
    <property type="entry name" value="ZF_RING_2"/>
    <property type="match status" value="1"/>
</dbReference>
<dbReference type="PROSITE" id="PS51081">
    <property type="entry name" value="ZF_SIAH"/>
    <property type="match status" value="1"/>
</dbReference>
<evidence type="ECO:0000313" key="15">
    <source>
        <dbReference type="Proteomes" id="UP000807115"/>
    </source>
</evidence>
<dbReference type="PANTHER" id="PTHR10315:SF96">
    <property type="entry name" value="SIAH-TYPE DOMAIN-CONTAINING PROTEIN"/>
    <property type="match status" value="1"/>
</dbReference>
<sequence>MAALQDSGSKDPAAKRAGRGVGGEPKQKRARSIVVDTGGGGGSSAPATAPASESRAHPGSAAASLVDADALDCVVCYLPLKPPIFQCDVGHAVCSRCRDKLQATGKCPVCRAVAGRYRRCHVMEQLVESIRVPCAYAAHGCALRLVYYDQESHLLVCEHAPCHCPGEACSFVGSMAALLDHCSTAHKWPCITTVKPNDEDELTICLHDGFNFILADCSTDNKNQSSTASIQCLLLMTVARHPYARIISVHCIDPHAAGSGGQVATSKEMQCQLQYSLHKGSCSLSGNDPVIYNWQIQVSRFRVARTDLSNGLPKPDDCFQVVVPNSVIEDYDKDGIKVNVRIIIKE</sequence>
<comment type="similarity">
    <text evidence="3">Belongs to the SINA (Seven in absentia) family.</text>
</comment>
<evidence type="ECO:0000256" key="6">
    <source>
        <dbReference type="ARBA" id="ARBA00022723"/>
    </source>
</evidence>
<dbReference type="InterPro" id="IPR052088">
    <property type="entry name" value="E3_ubiquitin-ligase_SINA"/>
</dbReference>
<evidence type="ECO:0000256" key="8">
    <source>
        <dbReference type="ARBA" id="ARBA00022786"/>
    </source>
</evidence>
<comment type="pathway">
    <text evidence="2">Protein modification; protein ubiquitination.</text>
</comment>
<evidence type="ECO:0000256" key="9">
    <source>
        <dbReference type="ARBA" id="ARBA00022833"/>
    </source>
</evidence>